<keyword evidence="1" id="KW-0812">Transmembrane</keyword>
<keyword evidence="1" id="KW-0472">Membrane</keyword>
<name>A0AAW4WE39_9FIRM</name>
<dbReference type="AlphaFoldDB" id="A0AAW4WE39"/>
<gene>
    <name evidence="2" type="ORF">LKD47_12310</name>
</gene>
<comment type="caution">
    <text evidence="2">The sequence shown here is derived from an EMBL/GenBank/DDBJ whole genome shotgun (WGS) entry which is preliminary data.</text>
</comment>
<dbReference type="InterPro" id="IPR012902">
    <property type="entry name" value="N_methyl_site"/>
</dbReference>
<feature type="transmembrane region" description="Helical" evidence="1">
    <location>
        <begin position="29"/>
        <end position="49"/>
    </location>
</feature>
<dbReference type="Gene3D" id="2.60.40.1080">
    <property type="match status" value="1"/>
</dbReference>
<protein>
    <submittedName>
        <fullName evidence="2">Prepilin-type N-terminal cleavage/methylation domain-containing protein</fullName>
    </submittedName>
</protein>
<evidence type="ECO:0000313" key="3">
    <source>
        <dbReference type="Proteomes" id="UP001198893"/>
    </source>
</evidence>
<dbReference type="RefSeq" id="WP_227710631.1">
    <property type="nucleotide sequence ID" value="NZ_JAJEQW010000015.1"/>
</dbReference>
<sequence>MGHRKSSKKYCEIRNCGIYDNKGFTLVELLVGIAIVAIVGGLIGTFLIFSTRTYGKVTDEADLQEDAQILLSQMDNYIIDTDSALRYYADVSESGSGTEILKDSLYPGGAAGLTRKWLEIYKTTDTGYTKETVLWTKSTEKLTYKQETIDAAGTVTENIEEQDLATHVTDFSIDLTKVTSLRQVTVSVALASGEKSYGADTTVYLRNQIVVNGEPYTPDAAPVISSVLSVKVLPQTVMMRPGGRKAFQAIVYGNNSPSQEVTWSLSGNTSSLTTISEDGLLWISMDEKAKTLTVTATSVQDTTKSGTAEVTVVHGKKLSLGQIRKYWLQRGMSMYVYARVNGTLNGSITWECSPQDLLSANPTDAVTVAGGYPSLDLMNARRFVTSSSTPLGEYTVKVSGIVDGQPYEDIVVIEVVDASYVSGGSGIVNFDKPNGLDYWVHAGDTLNLSTVLKRTDLGTKRRYEFTEGGNIDKNAYTYETSGSDDERLTVKIDEAALDGEIYVTVKVENQYQTGYDTVTIHVAEALDFPYVVETTYLPERDNSFWARVNFRGPVLMAESIREFTNLTSGINGLIANTGEPYKLTSSEQWTGEDVRTLSGVNEFTQEGPSRYQSNKIIDMEGIIIVDRDITFDAMTIRSIGDTVIYVKGEHTISFNCSATTFDGLIYAPEGTVKFDCQSGYSRGVIIAKKLDMRSWGNADFSFMEKSSVMDLVNTLKAN</sequence>
<keyword evidence="1" id="KW-1133">Transmembrane helix</keyword>
<dbReference type="Pfam" id="PF07963">
    <property type="entry name" value="N_methyl"/>
    <property type="match status" value="1"/>
</dbReference>
<dbReference type="EMBL" id="JAJEQW010000015">
    <property type="protein sequence ID" value="MCC2243065.1"/>
    <property type="molecule type" value="Genomic_DNA"/>
</dbReference>
<evidence type="ECO:0000313" key="2">
    <source>
        <dbReference type="EMBL" id="MCC2243065.1"/>
    </source>
</evidence>
<dbReference type="Proteomes" id="UP001198893">
    <property type="component" value="Unassembled WGS sequence"/>
</dbReference>
<evidence type="ECO:0000256" key="1">
    <source>
        <dbReference type="SAM" id="Phobius"/>
    </source>
</evidence>
<reference evidence="2" key="1">
    <citation type="submission" date="2021-10" db="EMBL/GenBank/DDBJ databases">
        <title>Anaerobic single-cell dispensing facilitates the cultivation of human gut bacteria.</title>
        <authorList>
            <person name="Afrizal A."/>
        </authorList>
    </citation>
    <scope>NUCLEOTIDE SEQUENCE</scope>
    <source>
        <strain evidence="2">CLA-AA-H204</strain>
    </source>
</reference>
<accession>A0AAW4WE39</accession>
<organism evidence="2 3">
    <name type="scientific">Roseburia amylophila</name>
    <dbReference type="NCBI Taxonomy" id="2981794"/>
    <lineage>
        <taxon>Bacteria</taxon>
        <taxon>Bacillati</taxon>
        <taxon>Bacillota</taxon>
        <taxon>Clostridia</taxon>
        <taxon>Lachnospirales</taxon>
        <taxon>Lachnospiraceae</taxon>
        <taxon>Roseburia</taxon>
    </lineage>
</organism>
<proteinExistence type="predicted"/>
<dbReference type="PROSITE" id="PS00409">
    <property type="entry name" value="PROKAR_NTER_METHYL"/>
    <property type="match status" value="1"/>
</dbReference>
<dbReference type="NCBIfam" id="TIGR02532">
    <property type="entry name" value="IV_pilin_GFxxxE"/>
    <property type="match status" value="1"/>
</dbReference>